<dbReference type="PANTHER" id="PTHR30273:SF2">
    <property type="entry name" value="PROTEIN FECR"/>
    <property type="match status" value="1"/>
</dbReference>
<sequence>MHQDPAGNRQDNDPLQPYEEALKTRVPSRNELLAEAKAFSARQRRRKQTLAGGLSVLALGVGLWVADPAWRSEEQRTAVGQSKSLLLADGSRVVLNSATVLQVESRLRSRQIELVEGEATFTVAHGPKPFTVRSQGVSVRDIGTTFNVRSDRRGVSVTVLQGAVAVGNATSPEQRLEAGQQMTSTRSSLGLVQAVDADRAIAWQHGKLRFDGTPLQDVLVDIQRYRTAPIRLADPRVTGLRVSGEFDSQAVEALIDLLPSILPVQVSRRPDGSVEVGAR</sequence>
<organism evidence="3 4">
    <name type="scientific">Pseudomonas denitrificans</name>
    <dbReference type="NCBI Taxonomy" id="43306"/>
    <lineage>
        <taxon>Bacteria</taxon>
        <taxon>Pseudomonadati</taxon>
        <taxon>Pseudomonadota</taxon>
        <taxon>Gammaproteobacteria</taxon>
        <taxon>Pseudomonadales</taxon>
        <taxon>Pseudomonadaceae</taxon>
        <taxon>Halopseudomonas</taxon>
    </lineage>
</organism>
<name>A0A9X7N9S2_PSEDE</name>
<feature type="domain" description="FecR protein" evidence="2">
    <location>
        <begin position="76"/>
        <end position="164"/>
    </location>
</feature>
<evidence type="ECO:0000313" key="3">
    <source>
        <dbReference type="EMBL" id="QEY75965.1"/>
    </source>
</evidence>
<evidence type="ECO:0000256" key="1">
    <source>
        <dbReference type="SAM" id="Phobius"/>
    </source>
</evidence>
<keyword evidence="4" id="KW-1185">Reference proteome</keyword>
<reference evidence="3 4" key="1">
    <citation type="submission" date="2019-09" db="EMBL/GenBank/DDBJ databases">
        <title>Prosopis cineraria nodule microbiome.</title>
        <authorList>
            <person name="Chaluvadi S.R."/>
            <person name="Ali R."/>
            <person name="Wang X."/>
        </authorList>
    </citation>
    <scope>NUCLEOTIDE SEQUENCE [LARGE SCALE GENOMIC DNA]</scope>
    <source>
        <strain evidence="3 4">BG1</strain>
    </source>
</reference>
<dbReference type="Pfam" id="PF04773">
    <property type="entry name" value="FecR"/>
    <property type="match status" value="1"/>
</dbReference>
<dbReference type="EMBL" id="CP043626">
    <property type="protein sequence ID" value="QEY75965.1"/>
    <property type="molecule type" value="Genomic_DNA"/>
</dbReference>
<dbReference type="GO" id="GO:0016989">
    <property type="term" value="F:sigma factor antagonist activity"/>
    <property type="evidence" value="ECO:0007669"/>
    <property type="project" value="TreeGrafter"/>
</dbReference>
<keyword evidence="1" id="KW-0812">Transmembrane</keyword>
<dbReference type="OrthoDB" id="9771237at2"/>
<dbReference type="Gene3D" id="3.55.50.30">
    <property type="match status" value="1"/>
</dbReference>
<proteinExistence type="predicted"/>
<feature type="transmembrane region" description="Helical" evidence="1">
    <location>
        <begin position="49"/>
        <end position="66"/>
    </location>
</feature>
<dbReference type="Proteomes" id="UP000326659">
    <property type="component" value="Chromosome"/>
</dbReference>
<dbReference type="AlphaFoldDB" id="A0A9X7N9S2"/>
<gene>
    <name evidence="3" type="ORF">F1C79_10585</name>
</gene>
<keyword evidence="1" id="KW-0472">Membrane</keyword>
<dbReference type="PIRSF" id="PIRSF018266">
    <property type="entry name" value="FecR"/>
    <property type="match status" value="1"/>
</dbReference>
<keyword evidence="1" id="KW-1133">Transmembrane helix</keyword>
<dbReference type="Gene3D" id="2.60.120.1440">
    <property type="match status" value="1"/>
</dbReference>
<dbReference type="PANTHER" id="PTHR30273">
    <property type="entry name" value="PERIPLASMIC SIGNAL SENSOR AND SIGMA FACTOR ACTIVATOR FECR-RELATED"/>
    <property type="match status" value="1"/>
</dbReference>
<dbReference type="InterPro" id="IPR012373">
    <property type="entry name" value="Ferrdict_sens_TM"/>
</dbReference>
<evidence type="ECO:0000259" key="2">
    <source>
        <dbReference type="Pfam" id="PF04773"/>
    </source>
</evidence>
<dbReference type="InterPro" id="IPR006860">
    <property type="entry name" value="FecR"/>
</dbReference>
<protein>
    <submittedName>
        <fullName evidence="3">DUF4974 domain-containing protein</fullName>
    </submittedName>
</protein>
<accession>A0A9X7N9S2</accession>
<dbReference type="KEGG" id="pden:F1C79_10585"/>
<evidence type="ECO:0000313" key="4">
    <source>
        <dbReference type="Proteomes" id="UP000326659"/>
    </source>
</evidence>